<dbReference type="EC" id="3.1.1.-" evidence="4"/>
<dbReference type="Gene3D" id="3.40.50.1820">
    <property type="entry name" value="alpha/beta hydrolase"/>
    <property type="match status" value="1"/>
</dbReference>
<feature type="active site" description="Charge relay system" evidence="3">
    <location>
        <position position="316"/>
    </location>
</feature>
<dbReference type="RefSeq" id="WP_137061992.1">
    <property type="nucleotide sequence ID" value="NZ_PNXQ01000012.1"/>
</dbReference>
<dbReference type="PROSITE" id="PS00122">
    <property type="entry name" value="CARBOXYLESTERASE_B_1"/>
    <property type="match status" value="1"/>
</dbReference>
<accession>A0A4U2Q0G7</accession>
<proteinExistence type="inferred from homology"/>
<dbReference type="InterPro" id="IPR000997">
    <property type="entry name" value="Cholinesterase"/>
</dbReference>
<gene>
    <name evidence="6" type="ORF">C1I60_12495</name>
</gene>
<dbReference type="Proteomes" id="UP000308114">
    <property type="component" value="Unassembled WGS sequence"/>
</dbReference>
<feature type="domain" description="Carboxylesterase type B" evidence="5">
    <location>
        <begin position="6"/>
        <end position="468"/>
    </location>
</feature>
<dbReference type="SUPFAM" id="SSF53474">
    <property type="entry name" value="alpha/beta-Hydrolases"/>
    <property type="match status" value="1"/>
</dbReference>
<dbReference type="GO" id="GO:0004104">
    <property type="term" value="F:cholinesterase activity"/>
    <property type="evidence" value="ECO:0007669"/>
    <property type="project" value="InterPro"/>
</dbReference>
<feature type="active site" description="Charge relay system" evidence="3">
    <location>
        <position position="406"/>
    </location>
</feature>
<dbReference type="AlphaFoldDB" id="A0A4U2Q0G7"/>
<organism evidence="6 7">
    <name type="scientific">Paenibacillus terrae</name>
    <dbReference type="NCBI Taxonomy" id="159743"/>
    <lineage>
        <taxon>Bacteria</taxon>
        <taxon>Bacillati</taxon>
        <taxon>Bacillota</taxon>
        <taxon>Bacilli</taxon>
        <taxon>Bacillales</taxon>
        <taxon>Paenibacillaceae</taxon>
        <taxon>Paenibacillus</taxon>
    </lineage>
</organism>
<comment type="similarity">
    <text evidence="1 4">Belongs to the type-B carboxylesterase/lipase family.</text>
</comment>
<feature type="active site" description="Acyl-ester intermediate" evidence="3">
    <location>
        <position position="196"/>
    </location>
</feature>
<dbReference type="PROSITE" id="PS00941">
    <property type="entry name" value="CARBOXYLESTERASE_B_2"/>
    <property type="match status" value="1"/>
</dbReference>
<evidence type="ECO:0000259" key="5">
    <source>
        <dbReference type="Pfam" id="PF00135"/>
    </source>
</evidence>
<dbReference type="EMBL" id="PNXQ01000012">
    <property type="protein sequence ID" value="TKH44156.1"/>
    <property type="molecule type" value="Genomic_DNA"/>
</dbReference>
<dbReference type="Pfam" id="PF00135">
    <property type="entry name" value="COesterase"/>
    <property type="match status" value="1"/>
</dbReference>
<dbReference type="InterPro" id="IPR002018">
    <property type="entry name" value="CarbesteraseB"/>
</dbReference>
<evidence type="ECO:0000256" key="1">
    <source>
        <dbReference type="ARBA" id="ARBA00005964"/>
    </source>
</evidence>
<evidence type="ECO:0000256" key="4">
    <source>
        <dbReference type="RuleBase" id="RU361235"/>
    </source>
</evidence>
<dbReference type="PRINTS" id="PR00878">
    <property type="entry name" value="CHOLNESTRASE"/>
</dbReference>
<dbReference type="PANTHER" id="PTHR11559">
    <property type="entry name" value="CARBOXYLESTERASE"/>
    <property type="match status" value="1"/>
</dbReference>
<dbReference type="InterPro" id="IPR050309">
    <property type="entry name" value="Type-B_Carboxylest/Lipase"/>
</dbReference>
<name>A0A4U2Q0G7_9BACL</name>
<comment type="caution">
    <text evidence="6">The sequence shown here is derived from an EMBL/GenBank/DDBJ whole genome shotgun (WGS) entry which is preliminary data.</text>
</comment>
<sequence>MERESITVHTRLGQLRGETVNGYHVWKGIPYAQPPVGKLRFHAPQPLRPWEEVRDATSFGPICPQPKPSAESMTGNLVEPPEQSEDCLYLNVWTPASEAPAKGRPVMVWIHGGAFVTGSGIIPLYDGARMAENGDVVVVTLNYRLGPLGFLHLTPRGGGLTSNAGLLDQIAALEWVRDHIAAFGGNPNEVTVFGESAGAMSIAALLAMPAAEGLFQRAILQSGASQVLPTSQAEQVTAAYLQQLGVDTLHPERLFTLPTEALMLAMAKTHEMIGPGLAMLYQPVVDGVTLPDVPLSAIAKGSAKQVSVLIGTNLHEGAYFIRKESHLMNKSMASQALEMMTGMPDVGELMEPFPVTIEGQAQMLTDLFFWRPALALAVAQAVYAPVWMYRFDWTLPGHSVFGQAVHGAEIAFVFDNLELLGKLGLDVHSPMRTLAHNMQQAWVAFARDGKPVLPEEEWPMYDRETRATAIFYQDISVQHDPKGERRRRLTGQMSI</sequence>
<reference evidence="6 7" key="1">
    <citation type="submission" date="2018-01" db="EMBL/GenBank/DDBJ databases">
        <title>Bacillales members from the olive rhizosphere are effective biological control agents against Verticillium dahliae.</title>
        <authorList>
            <person name="Gomez-Lama C."/>
            <person name="Legarda G."/>
            <person name="Ruano-Rosa D."/>
            <person name="Pizarro-Tobias P."/>
            <person name="Valverde-Corredor A."/>
            <person name="Niqui J.L."/>
            <person name="Trivino J.C."/>
            <person name="Roca A."/>
            <person name="Mercado-Blanco J."/>
        </authorList>
    </citation>
    <scope>NUCLEOTIDE SEQUENCE [LARGE SCALE GENOMIC DNA]</scope>
    <source>
        <strain evidence="6 7">PIC167</strain>
    </source>
</reference>
<protein>
    <recommendedName>
        <fullName evidence="4">Carboxylic ester hydrolase</fullName>
        <ecNumber evidence="4">3.1.1.-</ecNumber>
    </recommendedName>
</protein>
<evidence type="ECO:0000256" key="2">
    <source>
        <dbReference type="ARBA" id="ARBA00022801"/>
    </source>
</evidence>
<evidence type="ECO:0000256" key="3">
    <source>
        <dbReference type="PIRSR" id="PIRSR600997-1"/>
    </source>
</evidence>
<dbReference type="InterPro" id="IPR019819">
    <property type="entry name" value="Carboxylesterase_B_CS"/>
</dbReference>
<dbReference type="InterPro" id="IPR029058">
    <property type="entry name" value="AB_hydrolase_fold"/>
</dbReference>
<keyword evidence="2 4" id="KW-0378">Hydrolase</keyword>
<evidence type="ECO:0000313" key="6">
    <source>
        <dbReference type="EMBL" id="TKH44156.1"/>
    </source>
</evidence>
<dbReference type="InterPro" id="IPR019826">
    <property type="entry name" value="Carboxylesterase_B_AS"/>
</dbReference>
<evidence type="ECO:0000313" key="7">
    <source>
        <dbReference type="Proteomes" id="UP000308114"/>
    </source>
</evidence>